<dbReference type="RefSeq" id="WP_063322664.1">
    <property type="nucleotide sequence ID" value="NZ_CP015225.1"/>
</dbReference>
<dbReference type="AlphaFoldDB" id="A0A165ZBY8"/>
<organism evidence="2 3">
    <name type="scientific">Pseudomonas fluorescens</name>
    <dbReference type="NCBI Taxonomy" id="294"/>
    <lineage>
        <taxon>Bacteria</taxon>
        <taxon>Pseudomonadati</taxon>
        <taxon>Pseudomonadota</taxon>
        <taxon>Gammaproteobacteria</taxon>
        <taxon>Pseudomonadales</taxon>
        <taxon>Pseudomonadaceae</taxon>
        <taxon>Pseudomonas</taxon>
    </lineage>
</organism>
<reference evidence="2 3" key="2">
    <citation type="journal article" date="2018" name="Nature">
        <title>Mutant phenotypes for thousands of bacterial genes of unknown function.</title>
        <authorList>
            <person name="Price M.N."/>
            <person name="Wetmore K.M."/>
            <person name="Waters R.J."/>
            <person name="Callaghan M."/>
            <person name="Ray J."/>
            <person name="Liu H."/>
            <person name="Kuehl J.V."/>
            <person name="Melnyk R.A."/>
            <person name="Lamson J.S."/>
            <person name="Suh Y."/>
            <person name="Carlson H.K."/>
            <person name="Esquivel Z."/>
            <person name="Sadeeshkumar H."/>
            <person name="Chakraborty R."/>
            <person name="Zane G.M."/>
            <person name="Rubin B.E."/>
            <person name="Wall J.D."/>
            <person name="Visel A."/>
            <person name="Bristow J."/>
            <person name="Blow M.J."/>
            <person name="Arkin A.P."/>
            <person name="Deutschbauer A.M."/>
        </authorList>
    </citation>
    <scope>NUCLEOTIDE SEQUENCE [LARGE SCALE GENOMIC DNA]</scope>
    <source>
        <strain evidence="2 3">FW300-N2E2</strain>
    </source>
</reference>
<name>A0A165ZBY8_PSEFL</name>
<dbReference type="Pfam" id="PF10048">
    <property type="entry name" value="DUF2282"/>
    <property type="match status" value="1"/>
</dbReference>
<evidence type="ECO:0000256" key="1">
    <source>
        <dbReference type="SAM" id="SignalP"/>
    </source>
</evidence>
<dbReference type="InterPro" id="IPR018740">
    <property type="entry name" value="DUF2282_membr"/>
</dbReference>
<keyword evidence="1" id="KW-0732">Signal</keyword>
<dbReference type="Proteomes" id="UP000076083">
    <property type="component" value="Chromosome"/>
</dbReference>
<reference evidence="3" key="1">
    <citation type="submission" date="2016-04" db="EMBL/GenBank/DDBJ databases">
        <authorList>
            <person name="Ray J."/>
            <person name="Price M."/>
            <person name="Deutschbauer A."/>
        </authorList>
    </citation>
    <scope>NUCLEOTIDE SEQUENCE [LARGE SCALE GENOMIC DNA]</scope>
    <source>
        <strain evidence="3">FW300-N2E2</strain>
    </source>
</reference>
<evidence type="ECO:0008006" key="4">
    <source>
        <dbReference type="Google" id="ProtNLM"/>
    </source>
</evidence>
<feature type="signal peptide" evidence="1">
    <location>
        <begin position="1"/>
        <end position="31"/>
    </location>
</feature>
<dbReference type="EMBL" id="CP015225">
    <property type="protein sequence ID" value="AMZ72287.1"/>
    <property type="molecule type" value="Genomic_DNA"/>
</dbReference>
<accession>A0A165ZBY8</accession>
<proteinExistence type="predicted"/>
<sequence length="101" mass="10202">MTASTRTLSATALILALGSALSMTAVSTVHAADDTMEKCFGVALKGKNDCAAGAGTTCAGTAKMDYQGNAWKSVPKGTCTTTKSETSPTGFGQLEAFKAKS</sequence>
<evidence type="ECO:0000313" key="2">
    <source>
        <dbReference type="EMBL" id="AMZ72287.1"/>
    </source>
</evidence>
<gene>
    <name evidence="2" type="ORF">TK06_14665</name>
</gene>
<protein>
    <recommendedName>
        <fullName evidence="4">DUF2282 domain-containing protein</fullName>
    </recommendedName>
</protein>
<feature type="chain" id="PRO_5007869922" description="DUF2282 domain-containing protein" evidence="1">
    <location>
        <begin position="32"/>
        <end position="101"/>
    </location>
</feature>
<evidence type="ECO:0000313" key="3">
    <source>
        <dbReference type="Proteomes" id="UP000076083"/>
    </source>
</evidence>